<dbReference type="RefSeq" id="WP_107821131.1">
    <property type="nucleotide sequence ID" value="NZ_QAAD01000003.1"/>
</dbReference>
<dbReference type="PROSITE" id="PS50846">
    <property type="entry name" value="HMA_2"/>
    <property type="match status" value="1"/>
</dbReference>
<keyword evidence="4" id="KW-1185">Reference proteome</keyword>
<dbReference type="Gene3D" id="3.30.70.100">
    <property type="match status" value="1"/>
</dbReference>
<dbReference type="InterPro" id="IPR036163">
    <property type="entry name" value="HMA_dom_sf"/>
</dbReference>
<dbReference type="Proteomes" id="UP000243525">
    <property type="component" value="Unassembled WGS sequence"/>
</dbReference>
<feature type="chain" id="PRO_5015772763" evidence="1">
    <location>
        <begin position="22"/>
        <end position="117"/>
    </location>
</feature>
<feature type="domain" description="HMA" evidence="2">
    <location>
        <begin position="23"/>
        <end position="89"/>
    </location>
</feature>
<protein>
    <submittedName>
        <fullName evidence="3">Copper chaperone CopZ</fullName>
    </submittedName>
</protein>
<dbReference type="OrthoDB" id="5513217at2"/>
<reference evidence="3 4" key="1">
    <citation type="submission" date="2018-04" db="EMBL/GenBank/DDBJ databases">
        <title>Genomic Encyclopedia of Archaeal and Bacterial Type Strains, Phase II (KMG-II): from individual species to whole genera.</title>
        <authorList>
            <person name="Goeker M."/>
        </authorList>
    </citation>
    <scope>NUCLEOTIDE SEQUENCE [LARGE SCALE GENOMIC DNA]</scope>
    <source>
        <strain evidence="3 4">DSM 28823</strain>
    </source>
</reference>
<evidence type="ECO:0000256" key="1">
    <source>
        <dbReference type="SAM" id="SignalP"/>
    </source>
</evidence>
<name>A0A2T5C4F5_9BACT</name>
<dbReference type="CDD" id="cd00371">
    <property type="entry name" value="HMA"/>
    <property type="match status" value="1"/>
</dbReference>
<dbReference type="AlphaFoldDB" id="A0A2T5C4F5"/>
<evidence type="ECO:0000259" key="2">
    <source>
        <dbReference type="PROSITE" id="PS50846"/>
    </source>
</evidence>
<sequence>MKTKVLSLITVFLLGTASVFAASKTEKFKVYGNCGMCEQTIEKAALSVEDVSAADWNKETKQMEVTFDDSKTDVHKVHAAIAKAGYDTDMHKASDEAYNKLHSCCQYERAPEKPVKE</sequence>
<dbReference type="Pfam" id="PF00403">
    <property type="entry name" value="HMA"/>
    <property type="match status" value="1"/>
</dbReference>
<feature type="signal peptide" evidence="1">
    <location>
        <begin position="1"/>
        <end position="21"/>
    </location>
</feature>
<proteinExistence type="predicted"/>
<comment type="caution">
    <text evidence="3">The sequence shown here is derived from an EMBL/GenBank/DDBJ whole genome shotgun (WGS) entry which is preliminary data.</text>
</comment>
<dbReference type="EMBL" id="QAAD01000003">
    <property type="protein sequence ID" value="PTN09744.1"/>
    <property type="molecule type" value="Genomic_DNA"/>
</dbReference>
<accession>A0A2T5C4F5</accession>
<dbReference type="InterPro" id="IPR001802">
    <property type="entry name" value="MerP/CopZ"/>
</dbReference>
<dbReference type="PRINTS" id="PR00946">
    <property type="entry name" value="HGSCAVENGER"/>
</dbReference>
<evidence type="ECO:0000313" key="3">
    <source>
        <dbReference type="EMBL" id="PTN09744.1"/>
    </source>
</evidence>
<evidence type="ECO:0000313" key="4">
    <source>
        <dbReference type="Proteomes" id="UP000243525"/>
    </source>
</evidence>
<dbReference type="SUPFAM" id="SSF55008">
    <property type="entry name" value="HMA, heavy metal-associated domain"/>
    <property type="match status" value="1"/>
</dbReference>
<gene>
    <name evidence="3" type="ORF">C8N47_10328</name>
</gene>
<organism evidence="3 4">
    <name type="scientific">Mangrovibacterium marinum</name>
    <dbReference type="NCBI Taxonomy" id="1639118"/>
    <lineage>
        <taxon>Bacteria</taxon>
        <taxon>Pseudomonadati</taxon>
        <taxon>Bacteroidota</taxon>
        <taxon>Bacteroidia</taxon>
        <taxon>Marinilabiliales</taxon>
        <taxon>Prolixibacteraceae</taxon>
        <taxon>Mangrovibacterium</taxon>
    </lineage>
</organism>
<dbReference type="GO" id="GO:0046872">
    <property type="term" value="F:metal ion binding"/>
    <property type="evidence" value="ECO:0007669"/>
    <property type="project" value="InterPro"/>
</dbReference>
<dbReference type="InterPro" id="IPR006121">
    <property type="entry name" value="HMA_dom"/>
</dbReference>
<keyword evidence="1" id="KW-0732">Signal</keyword>